<keyword evidence="8 13" id="KW-0238">DNA-binding</keyword>
<evidence type="ECO:0000256" key="11">
    <source>
        <dbReference type="ARBA" id="ARBA00061399"/>
    </source>
</evidence>
<dbReference type="GO" id="GO:0016787">
    <property type="term" value="F:hydrolase activity"/>
    <property type="evidence" value="ECO:0007669"/>
    <property type="project" value="UniProtKB-KW"/>
</dbReference>
<evidence type="ECO:0000256" key="9">
    <source>
        <dbReference type="ARBA" id="ARBA00023204"/>
    </source>
</evidence>
<dbReference type="Pfam" id="PF17757">
    <property type="entry name" value="UvrB_inter"/>
    <property type="match status" value="1"/>
</dbReference>
<dbReference type="Proteomes" id="UP000249061">
    <property type="component" value="Unassembled WGS sequence"/>
</dbReference>
<dbReference type="InterPro" id="IPR037235">
    <property type="entry name" value="TRCF-like_C_D7"/>
</dbReference>
<dbReference type="InterPro" id="IPR003711">
    <property type="entry name" value="CarD-like/TRCF_RID"/>
</dbReference>
<dbReference type="Gene3D" id="3.40.50.11140">
    <property type="match status" value="1"/>
</dbReference>
<evidence type="ECO:0000256" key="10">
    <source>
        <dbReference type="ARBA" id="ARBA00061104"/>
    </source>
</evidence>
<dbReference type="PANTHER" id="PTHR47964">
    <property type="entry name" value="ATP-DEPENDENT DNA HELICASE HOMOLOG RECG, CHLOROPLASTIC"/>
    <property type="match status" value="1"/>
</dbReference>
<comment type="similarity">
    <text evidence="10 13">In the N-terminal section; belongs to the UvrB family.</text>
</comment>
<name>A0A2W5TL05_9BACT</name>
<dbReference type="SMART" id="SM01058">
    <property type="entry name" value="CarD_TRCF"/>
    <property type="match status" value="1"/>
</dbReference>
<dbReference type="GO" id="GO:0000716">
    <property type="term" value="P:transcription-coupled nucleotide-excision repair, DNA damage recognition"/>
    <property type="evidence" value="ECO:0007669"/>
    <property type="project" value="UniProtKB-UniRule"/>
</dbReference>
<keyword evidence="2 13" id="KW-0963">Cytoplasm</keyword>
<evidence type="ECO:0000256" key="7">
    <source>
        <dbReference type="ARBA" id="ARBA00022840"/>
    </source>
</evidence>
<keyword evidence="3 13" id="KW-0547">Nucleotide-binding</keyword>
<dbReference type="NCBIfam" id="TIGR00580">
    <property type="entry name" value="mfd"/>
    <property type="match status" value="1"/>
</dbReference>
<evidence type="ECO:0000313" key="17">
    <source>
        <dbReference type="Proteomes" id="UP000249061"/>
    </source>
</evidence>
<gene>
    <name evidence="13 16" type="primary">mfd</name>
    <name evidence="16" type="ORF">DI536_16710</name>
</gene>
<dbReference type="SMART" id="SM00487">
    <property type="entry name" value="DEXDc"/>
    <property type="match status" value="1"/>
</dbReference>
<dbReference type="InterPro" id="IPR005118">
    <property type="entry name" value="TRCF_C"/>
</dbReference>
<evidence type="ECO:0000313" key="16">
    <source>
        <dbReference type="EMBL" id="PZR11965.1"/>
    </source>
</evidence>
<dbReference type="AlphaFoldDB" id="A0A2W5TL05"/>
<sequence length="1173" mass="129897">MSSDAFAALPGALSPGERVRTVGLTGSARAWVLARVAQKLKTPLVCVTPDDDAADVLAGDLGFFFGDDPAKPTRVLRLPADEVLPWDELVPDPAAVADRLGALYQLAHGTKFDALVLSVRALRRRVIPRSEMLKLSLDVRKDDDPGRDELALKLANMGYRNAPLVEDPGTFSVRGDILDVYPALHGTPIRLEFFGDTVESIRSFDPDTQRTVEDVELLRLLPARELYFSPESRKQAQASIRELAEKQDVPTSRVRERLDQVKEGMGAGGLEGLLPGFFENGLSSVFEYLRAWHSSPLVWLDEPNAQDRATGELTQEIERAHADSLRRMELTMPVSAHFLSEEATDEALSSFRVMTGGGLSLDLGGAAPLSFTFGTTKDLREAIRSHHGEEGALAPLEERLKKWRDESLRVVVACGSAGQADRLRRMLSERGIASQLHVARFEKAPKELDTVHLFVGDVSQGFVDVAGALVVLAEEDLFGPRARRRTRRRKSSAEGFAASFQDLKEGDLCVHGDFGVCRYGGLLTMQVNGVAADFLVLEFAGKDKVYLPVSRMRLISKFTGGDPAKVALDKLGTGAFEKRKAYVKEQLLKMAAELLQLYAERKAHPGHAFRPPDRYFHQFEADFEFEETPDQQKAIDDVIADMQKPMPMDRLVCGDVGYGKTEVAMRAIFKAVLDRKQVAMLVPTTLLAHQHFNNFKKRFDGYPVTVDVISSLRKPSEAREVLQKASEGRVDVVIGTHKLLSTHTAFKDLGLLVIDEEQKFGVKQKESLKRLRTTVDTLTLTATPIPRTLNMALSGMRDLSLITTPPADRRSIRTFVNKFDEAQIKEAIHREISRGGQVYFIHNRVHSIGAMEKRLRELVPDVSMVVAHGQMAEGELEKAMLTFVEKRAQLLLATSIVESGIDIASANTMIVDNADEFGLSQLYQLRGRVGRSKERAYAYLLVPHGRAITADAEKRLEVLQAFTELGAGFNIASHDLEIRGAGSLLGKEQSGSIEAVGFDLYAQMLEEAIAEVRGEAPKDVIEPDVNLPLPAYLPELYVPDVHQRLVLYKRFSQAMSADELEDLRAECIDRFGDAPDELDALHETMMLKIELRKLALRQIDGAPGRIVVTLGNDARLDGARLLTLVQKSKGLYRLTPDLKLIVKLDASVKGMEFIPAARKVVRDLWAARSSVLK</sequence>
<evidence type="ECO:0000256" key="4">
    <source>
        <dbReference type="ARBA" id="ARBA00022763"/>
    </source>
</evidence>
<keyword evidence="7 13" id="KW-0067">ATP-binding</keyword>
<dbReference type="SMART" id="SM00490">
    <property type="entry name" value="HELICc"/>
    <property type="match status" value="1"/>
</dbReference>
<evidence type="ECO:0000256" key="2">
    <source>
        <dbReference type="ARBA" id="ARBA00022490"/>
    </source>
</evidence>
<keyword evidence="6" id="KW-0347">Helicase</keyword>
<comment type="caution">
    <text evidence="16">The sequence shown here is derived from an EMBL/GenBank/DDBJ whole genome shotgun (WGS) entry which is preliminary data.</text>
</comment>
<dbReference type="PROSITE" id="PS51194">
    <property type="entry name" value="HELICASE_CTER"/>
    <property type="match status" value="1"/>
</dbReference>
<dbReference type="SMART" id="SM00982">
    <property type="entry name" value="TRCF"/>
    <property type="match status" value="1"/>
</dbReference>
<dbReference type="InterPro" id="IPR036101">
    <property type="entry name" value="CarD-like/TRCF_RID_sf"/>
</dbReference>
<evidence type="ECO:0000256" key="3">
    <source>
        <dbReference type="ARBA" id="ARBA00022741"/>
    </source>
</evidence>
<reference evidence="16 17" key="1">
    <citation type="submission" date="2017-08" db="EMBL/GenBank/DDBJ databases">
        <title>Infants hospitalized years apart are colonized by the same room-sourced microbial strains.</title>
        <authorList>
            <person name="Brooks B."/>
            <person name="Olm M.R."/>
            <person name="Firek B.A."/>
            <person name="Baker R."/>
            <person name="Thomas B.C."/>
            <person name="Morowitz M.J."/>
            <person name="Banfield J.F."/>
        </authorList>
    </citation>
    <scope>NUCLEOTIDE SEQUENCE [LARGE SCALE GENOMIC DNA]</scope>
    <source>
        <strain evidence="16">S2_003_000_R2_14</strain>
    </source>
</reference>
<feature type="domain" description="Helicase ATP-binding" evidence="14">
    <location>
        <begin position="641"/>
        <end position="802"/>
    </location>
</feature>
<dbReference type="InterPro" id="IPR041471">
    <property type="entry name" value="UvrB_inter"/>
</dbReference>
<comment type="subcellular location">
    <subcellularLocation>
        <location evidence="1 13">Cytoplasm</location>
    </subcellularLocation>
</comment>
<keyword evidence="5 13" id="KW-0378">Hydrolase</keyword>
<protein>
    <recommendedName>
        <fullName evidence="12 13">Transcription-repair-coupling factor</fullName>
        <shortName evidence="13">TRCF</shortName>
        <ecNumber evidence="13">3.6.4.-</ecNumber>
    </recommendedName>
</protein>
<evidence type="ECO:0000256" key="8">
    <source>
        <dbReference type="ARBA" id="ARBA00023125"/>
    </source>
</evidence>
<dbReference type="Gene3D" id="3.90.1150.50">
    <property type="entry name" value="Transcription-repair-coupling factor, D7 domain"/>
    <property type="match status" value="1"/>
</dbReference>
<organism evidence="16 17">
    <name type="scientific">Archangium gephyra</name>
    <dbReference type="NCBI Taxonomy" id="48"/>
    <lineage>
        <taxon>Bacteria</taxon>
        <taxon>Pseudomonadati</taxon>
        <taxon>Myxococcota</taxon>
        <taxon>Myxococcia</taxon>
        <taxon>Myxococcales</taxon>
        <taxon>Cystobacterineae</taxon>
        <taxon>Archangiaceae</taxon>
        <taxon>Archangium</taxon>
    </lineage>
</organism>
<evidence type="ECO:0000256" key="1">
    <source>
        <dbReference type="ARBA" id="ARBA00004496"/>
    </source>
</evidence>
<evidence type="ECO:0000256" key="6">
    <source>
        <dbReference type="ARBA" id="ARBA00022806"/>
    </source>
</evidence>
<dbReference type="Gene3D" id="3.40.50.300">
    <property type="entry name" value="P-loop containing nucleotide triphosphate hydrolases"/>
    <property type="match status" value="2"/>
</dbReference>
<dbReference type="Gene3D" id="3.30.2060.10">
    <property type="entry name" value="Penicillin-binding protein 1b domain"/>
    <property type="match status" value="1"/>
</dbReference>
<dbReference type="GO" id="GO:0003678">
    <property type="term" value="F:DNA helicase activity"/>
    <property type="evidence" value="ECO:0007669"/>
    <property type="project" value="TreeGrafter"/>
</dbReference>
<dbReference type="FunFam" id="3.40.50.300:FF:000546">
    <property type="entry name" value="Transcription-repair-coupling factor"/>
    <property type="match status" value="1"/>
</dbReference>
<dbReference type="GO" id="GO:0006355">
    <property type="term" value="P:regulation of DNA-templated transcription"/>
    <property type="evidence" value="ECO:0007669"/>
    <property type="project" value="UniProtKB-UniRule"/>
</dbReference>
<dbReference type="InterPro" id="IPR004576">
    <property type="entry name" value="Mfd"/>
</dbReference>
<keyword evidence="4 13" id="KW-0227">DNA damage</keyword>
<evidence type="ECO:0000256" key="12">
    <source>
        <dbReference type="ARBA" id="ARBA00070128"/>
    </source>
</evidence>
<evidence type="ECO:0000256" key="5">
    <source>
        <dbReference type="ARBA" id="ARBA00022801"/>
    </source>
</evidence>
<dbReference type="EC" id="3.6.4.-" evidence="13"/>
<evidence type="ECO:0000259" key="14">
    <source>
        <dbReference type="PROSITE" id="PS51192"/>
    </source>
</evidence>
<dbReference type="Pfam" id="PF00270">
    <property type="entry name" value="DEAD"/>
    <property type="match status" value="1"/>
</dbReference>
<dbReference type="InterPro" id="IPR011545">
    <property type="entry name" value="DEAD/DEAH_box_helicase_dom"/>
</dbReference>
<dbReference type="Pfam" id="PF02559">
    <property type="entry name" value="CarD_TRCF_RID"/>
    <property type="match status" value="1"/>
</dbReference>
<dbReference type="Gene3D" id="3.40.50.11180">
    <property type="match status" value="1"/>
</dbReference>
<comment type="function">
    <text evidence="13">Couples transcription and DNA repair by recognizing RNA polymerase (RNAP) stalled at DNA lesions. Mediates ATP-dependent release of RNAP and its truncated transcript from the DNA, and recruitment of nucleotide excision repair machinery to the damaged site.</text>
</comment>
<dbReference type="Gene3D" id="2.40.10.170">
    <property type="match status" value="1"/>
</dbReference>
<dbReference type="EMBL" id="QFQP01000013">
    <property type="protein sequence ID" value="PZR11965.1"/>
    <property type="molecule type" value="Genomic_DNA"/>
</dbReference>
<accession>A0A2W5TL05</accession>
<dbReference type="GO" id="GO:0005737">
    <property type="term" value="C:cytoplasm"/>
    <property type="evidence" value="ECO:0007669"/>
    <property type="project" value="UniProtKB-SubCell"/>
</dbReference>
<dbReference type="Pfam" id="PF03461">
    <property type="entry name" value="TRCF"/>
    <property type="match status" value="1"/>
</dbReference>
<evidence type="ECO:0000259" key="15">
    <source>
        <dbReference type="PROSITE" id="PS51194"/>
    </source>
</evidence>
<evidence type="ECO:0000256" key="13">
    <source>
        <dbReference type="HAMAP-Rule" id="MF_00969"/>
    </source>
</evidence>
<dbReference type="InterPro" id="IPR001650">
    <property type="entry name" value="Helicase_C-like"/>
</dbReference>
<dbReference type="SUPFAM" id="SSF143517">
    <property type="entry name" value="TRCF domain-like"/>
    <property type="match status" value="1"/>
</dbReference>
<dbReference type="InterPro" id="IPR027417">
    <property type="entry name" value="P-loop_NTPase"/>
</dbReference>
<dbReference type="SUPFAM" id="SSF141259">
    <property type="entry name" value="CarD-like"/>
    <property type="match status" value="1"/>
</dbReference>
<dbReference type="InterPro" id="IPR047112">
    <property type="entry name" value="RecG/Mfd"/>
</dbReference>
<feature type="domain" description="Helicase C-terminal" evidence="15">
    <location>
        <begin position="823"/>
        <end position="977"/>
    </location>
</feature>
<dbReference type="GO" id="GO:0005524">
    <property type="term" value="F:ATP binding"/>
    <property type="evidence" value="ECO:0007669"/>
    <property type="project" value="UniProtKB-UniRule"/>
</dbReference>
<dbReference type="GO" id="GO:0003684">
    <property type="term" value="F:damaged DNA binding"/>
    <property type="evidence" value="ECO:0007669"/>
    <property type="project" value="InterPro"/>
</dbReference>
<dbReference type="HAMAP" id="MF_00969">
    <property type="entry name" value="TRCF"/>
    <property type="match status" value="1"/>
</dbReference>
<keyword evidence="9 13" id="KW-0234">DNA repair</keyword>
<proteinExistence type="inferred from homology"/>
<dbReference type="Pfam" id="PF00271">
    <property type="entry name" value="Helicase_C"/>
    <property type="match status" value="1"/>
</dbReference>
<dbReference type="PROSITE" id="PS51192">
    <property type="entry name" value="HELICASE_ATP_BIND_1"/>
    <property type="match status" value="1"/>
</dbReference>
<dbReference type="PANTHER" id="PTHR47964:SF1">
    <property type="entry name" value="ATP-DEPENDENT DNA HELICASE HOMOLOG RECG, CHLOROPLASTIC"/>
    <property type="match status" value="1"/>
</dbReference>
<dbReference type="InterPro" id="IPR014001">
    <property type="entry name" value="Helicase_ATP-bd"/>
</dbReference>
<dbReference type="SUPFAM" id="SSF52540">
    <property type="entry name" value="P-loop containing nucleoside triphosphate hydrolases"/>
    <property type="match status" value="4"/>
</dbReference>
<dbReference type="CDD" id="cd17991">
    <property type="entry name" value="DEXHc_TRCF"/>
    <property type="match status" value="1"/>
</dbReference>
<comment type="similarity">
    <text evidence="11 13">In the C-terminal section; belongs to the helicase family. RecG subfamily.</text>
</comment>